<evidence type="ECO:0000313" key="1">
    <source>
        <dbReference type="EMBL" id="AMW61651.1"/>
    </source>
</evidence>
<protein>
    <submittedName>
        <fullName evidence="1">Uncharacterized protein</fullName>
    </submittedName>
</protein>
<gene>
    <name evidence="1" type="ORF">JUGLONE_196</name>
</gene>
<dbReference type="EMBL" id="KU737345">
    <property type="protein sequence ID" value="AMW61651.1"/>
    <property type="molecule type" value="Genomic_DNA"/>
</dbReference>
<dbReference type="Proteomes" id="UP000225977">
    <property type="component" value="Segment"/>
</dbReference>
<proteinExistence type="predicted"/>
<name>A0A143FIV9_9CAUD</name>
<organism evidence="1 2">
    <name type="scientific">Bacillus phage Juglone</name>
    <dbReference type="NCBI Taxonomy" id="1805949"/>
    <lineage>
        <taxon>Viruses</taxon>
        <taxon>Duplodnaviria</taxon>
        <taxon>Heunggongvirae</taxon>
        <taxon>Uroviricota</taxon>
        <taxon>Caudoviricetes</taxon>
        <taxon>Herelleviridae</taxon>
        <taxon>Bastillevirinae</taxon>
        <taxon>Bequatrovirus</taxon>
        <taxon>Bequatrovirus troll</taxon>
    </lineage>
</organism>
<reference evidence="2" key="1">
    <citation type="submission" date="2016-02" db="EMBL/GenBank/DDBJ databases">
        <authorList>
            <person name="Mokah H."/>
            <person name="Prakash A."/>
            <person name="Horton L."/>
            <person name="Cochran E."/>
            <person name="Foltz S."/>
            <person name="Olszewski N."/>
            <person name="Jeyasankar M."/>
            <person name="Sehgal N."/>
            <person name="Miller A."/>
            <person name="Luong A."/>
            <person name="Miller R."/>
            <person name="Afzal A."/>
            <person name="Dandamudi K."/>
            <person name="Yoo S."/>
            <person name="Shi R."/>
            <person name="Carvalho R."/>
            <person name="Koparde V.N."/>
            <person name="Lee V."/>
            <person name="Buck G."/>
            <person name="Serrano M.G."/>
            <person name="Johnson A."/>
        </authorList>
    </citation>
    <scope>NUCLEOTIDE SEQUENCE [LARGE SCALE GENOMIC DNA]</scope>
</reference>
<sequence length="79" mass="9442">MSLEDKIKQQNALEDDIAMSQDLSYELGQQIYKEFESLPEDKILEYYNMMNRENNSVIRYKIFCDFIYGNVALLGRFEK</sequence>
<accession>A0A143FIV9</accession>
<evidence type="ECO:0000313" key="2">
    <source>
        <dbReference type="Proteomes" id="UP000225977"/>
    </source>
</evidence>